<comment type="caution">
    <text evidence="1">The sequence shown here is derived from an EMBL/GenBank/DDBJ whole genome shotgun (WGS) entry which is preliminary data.</text>
</comment>
<dbReference type="Proteomes" id="UP000683925">
    <property type="component" value="Unassembled WGS sequence"/>
</dbReference>
<accession>A0A8S1U7V3</accession>
<proteinExistence type="predicted"/>
<sequence>MVKLMSDQFASLNGTTLALKFHQKKILMIIPFVYGMPKQENKQQDYMVIVVELKHSVSFLMV</sequence>
<organism evidence="1 2">
    <name type="scientific">Paramecium octaurelia</name>
    <dbReference type="NCBI Taxonomy" id="43137"/>
    <lineage>
        <taxon>Eukaryota</taxon>
        <taxon>Sar</taxon>
        <taxon>Alveolata</taxon>
        <taxon>Ciliophora</taxon>
        <taxon>Intramacronucleata</taxon>
        <taxon>Oligohymenophorea</taxon>
        <taxon>Peniculida</taxon>
        <taxon>Parameciidae</taxon>
        <taxon>Paramecium</taxon>
    </lineage>
</organism>
<dbReference type="AlphaFoldDB" id="A0A8S1U7V3"/>
<evidence type="ECO:0000313" key="2">
    <source>
        <dbReference type="Proteomes" id="UP000683925"/>
    </source>
</evidence>
<keyword evidence="2" id="KW-1185">Reference proteome</keyword>
<name>A0A8S1U7V3_PAROT</name>
<gene>
    <name evidence="1" type="ORF">POCTA_138.1.T0390338</name>
</gene>
<protein>
    <submittedName>
        <fullName evidence="1">Uncharacterized protein</fullName>
    </submittedName>
</protein>
<dbReference type="EMBL" id="CAJJDP010000039">
    <property type="protein sequence ID" value="CAD8161341.1"/>
    <property type="molecule type" value="Genomic_DNA"/>
</dbReference>
<reference evidence="1" key="1">
    <citation type="submission" date="2021-01" db="EMBL/GenBank/DDBJ databases">
        <authorList>
            <consortium name="Genoscope - CEA"/>
            <person name="William W."/>
        </authorList>
    </citation>
    <scope>NUCLEOTIDE SEQUENCE</scope>
</reference>
<evidence type="ECO:0000313" key="1">
    <source>
        <dbReference type="EMBL" id="CAD8161341.1"/>
    </source>
</evidence>